<evidence type="ECO:0000256" key="10">
    <source>
        <dbReference type="PROSITE-ProRule" id="PRU00169"/>
    </source>
</evidence>
<dbReference type="CDD" id="cd00082">
    <property type="entry name" value="HisKA"/>
    <property type="match status" value="1"/>
</dbReference>
<dbReference type="eggNOG" id="COG2205">
    <property type="taxonomic scope" value="Bacteria"/>
</dbReference>
<comment type="similarity">
    <text evidence="2">In the N-terminal section; belongs to the phytochrome family.</text>
</comment>
<dbReference type="SMART" id="SM00387">
    <property type="entry name" value="HATPase_c"/>
    <property type="match status" value="1"/>
</dbReference>
<dbReference type="SUPFAM" id="SSF52172">
    <property type="entry name" value="CheY-like"/>
    <property type="match status" value="2"/>
</dbReference>
<dbReference type="InterPro" id="IPR004358">
    <property type="entry name" value="Sig_transdc_His_kin-like_C"/>
</dbReference>
<dbReference type="OrthoDB" id="9774865at2"/>
<evidence type="ECO:0000313" key="15">
    <source>
        <dbReference type="Proteomes" id="UP000005178"/>
    </source>
</evidence>
<dbReference type="PROSITE" id="PS50109">
    <property type="entry name" value="HIS_KIN"/>
    <property type="match status" value="1"/>
</dbReference>
<dbReference type="AlphaFoldDB" id="B1C881"/>
<dbReference type="EC" id="2.7.13.3" evidence="3"/>
<dbReference type="InterPro" id="IPR003661">
    <property type="entry name" value="HisK_dim/P_dom"/>
</dbReference>
<dbReference type="SMART" id="SM00388">
    <property type="entry name" value="HisKA"/>
    <property type="match status" value="1"/>
</dbReference>
<dbReference type="PANTHER" id="PTHR45339">
    <property type="entry name" value="HYBRID SIGNAL TRANSDUCTION HISTIDINE KINASE J"/>
    <property type="match status" value="1"/>
</dbReference>
<dbReference type="InterPro" id="IPR011006">
    <property type="entry name" value="CheY-like_superfamily"/>
</dbReference>
<dbReference type="Gene3D" id="3.40.50.2300">
    <property type="match status" value="2"/>
</dbReference>
<dbReference type="Gene3D" id="1.10.287.130">
    <property type="match status" value="1"/>
</dbReference>
<evidence type="ECO:0000256" key="5">
    <source>
        <dbReference type="ARBA" id="ARBA00022553"/>
    </source>
</evidence>
<dbReference type="eggNOG" id="COG0642">
    <property type="taxonomic scope" value="Bacteria"/>
</dbReference>
<comment type="caution">
    <text evidence="10">Lacks conserved residue(s) required for the propagation of feature annotation.</text>
</comment>
<feature type="domain" description="Histidine kinase" evidence="12">
    <location>
        <begin position="370"/>
        <end position="593"/>
    </location>
</feature>
<dbReference type="CDD" id="cd17546">
    <property type="entry name" value="REC_hyHK_CKI1_RcsC-like"/>
    <property type="match status" value="1"/>
</dbReference>
<feature type="domain" description="Response regulatory" evidence="13">
    <location>
        <begin position="745"/>
        <end position="866"/>
    </location>
</feature>
<keyword evidence="11" id="KW-0472">Membrane</keyword>
<keyword evidence="5 10" id="KW-0597">Phosphoprotein</keyword>
<dbReference type="PANTHER" id="PTHR45339:SF1">
    <property type="entry name" value="HYBRID SIGNAL TRANSDUCTION HISTIDINE KINASE J"/>
    <property type="match status" value="1"/>
</dbReference>
<evidence type="ECO:0000256" key="4">
    <source>
        <dbReference type="ARBA" id="ARBA00018672"/>
    </source>
</evidence>
<reference evidence="14" key="1">
    <citation type="submission" date="2008-01" db="EMBL/GenBank/DDBJ databases">
        <authorList>
            <person name="Fulton L."/>
            <person name="Clifton S."/>
            <person name="Fulton B."/>
            <person name="Xu J."/>
            <person name="Minx P."/>
            <person name="Pepin K.H."/>
            <person name="Johnson M."/>
            <person name="Thiruvilangam P."/>
            <person name="Bhonagiri V."/>
            <person name="Nash W.E."/>
            <person name="Mardis E.R."/>
            <person name="Wilson R.K."/>
        </authorList>
    </citation>
    <scope>NUCLEOTIDE SEQUENCE [LARGE SCALE GENOMIC DNA]</scope>
    <source>
        <strain evidence="14">DSM 17244</strain>
    </source>
</reference>
<dbReference type="GeneID" id="98001397"/>
<dbReference type="RefSeq" id="WP_007049382.1">
    <property type="nucleotide sequence ID" value="NZ_DS560015.1"/>
</dbReference>
<dbReference type="InterPro" id="IPR036890">
    <property type="entry name" value="HATPase_C_sf"/>
</dbReference>
<accession>B1C881</accession>
<evidence type="ECO:0000256" key="6">
    <source>
        <dbReference type="ARBA" id="ARBA00022777"/>
    </source>
</evidence>
<feature type="modified residue" description="4-aspartylphosphate" evidence="10">
    <location>
        <position position="797"/>
    </location>
</feature>
<evidence type="ECO:0000256" key="3">
    <source>
        <dbReference type="ARBA" id="ARBA00012438"/>
    </source>
</evidence>
<dbReference type="InterPro" id="IPR003594">
    <property type="entry name" value="HATPase_dom"/>
</dbReference>
<sequence>MKISDKKYIKKSLRDNKKIIFLWGVLIFFLALYFYIIMFNMNKLMDQVDLIVRRPYEVLVSTDKVNAEIDKLKVYNENLKFNSTKDNIKHISKDIENIYASVEGEFLNLRSFFDANDGNVRKLYNNFRELKKNENILLKNASDENYKYKEINKYMTDNVNPYFDKIDTLVVKIQNKVDIKIHSFYMNANDIKNISESISIIMFLIIILGLIAYQISLNKKNKIINYKNSIFDTISKNIAQGLFLHNLNDPNENFISESSEKLFGIKHEKLLNGYDLIIRNIDEKDREEISKIQKSTDKEDWEYTFDYHHPISGEVLKIKMSVNYVDADGEDVWLTVYSDETDQVLMQESLKNALEKAEKANEAKSDFLSRMSHEIRTPLNGIIGMVTLARENINNKSKEIDCVNKISASSKHLLVLINDILDMSKIESGKVEIKNKKFGFRNFVESTVSLFFSQAKEKGIKFKSVLIGNIPSYVKGDYLHTNQIIVNLLSNAVKFTDKGGEITNRISLLKEEDNKVWIRFEVSDTGVGIEKKNFDKIFNPFEQEDASVSYNYGGTGLGLPIAKRFTQMLGGNISLKSEVGKGSTFTVDLPFTRIPEPNIDIFMNKKLNILLIDSMPETLDRMAYIFETMKIDYKCIGSGECGIKEIKENPSKYDICMIYDDLNDMSASKVIDDIKDTAENDIKIIVSSYDTIDIMDDKKWERADAFINKPMFISSIIDVLYGMDNIDLNFEDINYKNEDILKGKNVLIVEDNELNMEILRELLILQGCKVTCAVNGEEGVEAFEKSKPYDFDIIFMDIRMPVMDGYQATEIIRGLDRKDAKEVIIIAISANAFEDDIEKSISFGMNAHISKPINIGNLIDSLNNIYNKKDTY</sequence>
<evidence type="ECO:0000313" key="14">
    <source>
        <dbReference type="EMBL" id="EDS73218.1"/>
    </source>
</evidence>
<dbReference type="InterPro" id="IPR001789">
    <property type="entry name" value="Sig_transdc_resp-reg_receiver"/>
</dbReference>
<feature type="transmembrane region" description="Helical" evidence="11">
    <location>
        <begin position="20"/>
        <end position="38"/>
    </location>
</feature>
<keyword evidence="15" id="KW-1185">Reference proteome</keyword>
<proteinExistence type="inferred from homology"/>
<organism evidence="14 15">
    <name type="scientific">Anaerofustis stercorihominis DSM 17244</name>
    <dbReference type="NCBI Taxonomy" id="445971"/>
    <lineage>
        <taxon>Bacteria</taxon>
        <taxon>Bacillati</taxon>
        <taxon>Bacillota</taxon>
        <taxon>Clostridia</taxon>
        <taxon>Eubacteriales</taxon>
        <taxon>Eubacteriaceae</taxon>
        <taxon>Anaerofustis</taxon>
    </lineage>
</organism>
<dbReference type="GO" id="GO:0000155">
    <property type="term" value="F:phosphorelay sensor kinase activity"/>
    <property type="evidence" value="ECO:0007669"/>
    <property type="project" value="InterPro"/>
</dbReference>
<name>B1C881_9FIRM</name>
<dbReference type="PROSITE" id="PS50110">
    <property type="entry name" value="RESPONSE_REGULATORY"/>
    <property type="match status" value="2"/>
</dbReference>
<evidence type="ECO:0000256" key="1">
    <source>
        <dbReference type="ARBA" id="ARBA00000085"/>
    </source>
</evidence>
<dbReference type="STRING" id="445971.ANASTE_00938"/>
<gene>
    <name evidence="14" type="ORF">ANASTE_00938</name>
</gene>
<evidence type="ECO:0000256" key="8">
    <source>
        <dbReference type="ARBA" id="ARBA00024867"/>
    </source>
</evidence>
<dbReference type="EMBL" id="ABIL02000005">
    <property type="protein sequence ID" value="EDS73218.1"/>
    <property type="molecule type" value="Genomic_DNA"/>
</dbReference>
<dbReference type="Pfam" id="PF02518">
    <property type="entry name" value="HATPase_c"/>
    <property type="match status" value="1"/>
</dbReference>
<dbReference type="CDD" id="cd16922">
    <property type="entry name" value="HATPase_EvgS-ArcB-TorS-like"/>
    <property type="match status" value="1"/>
</dbReference>
<comment type="catalytic activity">
    <reaction evidence="1">
        <text>ATP + protein L-histidine = ADP + protein N-phospho-L-histidine.</text>
        <dbReference type="EC" id="2.7.13.3"/>
    </reaction>
</comment>
<evidence type="ECO:0000256" key="9">
    <source>
        <dbReference type="ARBA" id="ARBA00074306"/>
    </source>
</evidence>
<dbReference type="Pfam" id="PF00512">
    <property type="entry name" value="HisKA"/>
    <property type="match status" value="1"/>
</dbReference>
<evidence type="ECO:0000256" key="7">
    <source>
        <dbReference type="ARBA" id="ARBA00023012"/>
    </source>
</evidence>
<dbReference type="FunFam" id="3.30.565.10:FF:000010">
    <property type="entry name" value="Sensor histidine kinase RcsC"/>
    <property type="match status" value="1"/>
</dbReference>
<dbReference type="Gene3D" id="3.30.565.10">
    <property type="entry name" value="Histidine kinase-like ATPase, C-terminal domain"/>
    <property type="match status" value="1"/>
</dbReference>
<keyword evidence="6 14" id="KW-0418">Kinase</keyword>
<dbReference type="PRINTS" id="PR00344">
    <property type="entry name" value="BCTRLSENSOR"/>
</dbReference>
<dbReference type="SUPFAM" id="SSF55874">
    <property type="entry name" value="ATPase domain of HSP90 chaperone/DNA topoisomerase II/histidine kinase"/>
    <property type="match status" value="1"/>
</dbReference>
<evidence type="ECO:0000256" key="11">
    <source>
        <dbReference type="SAM" id="Phobius"/>
    </source>
</evidence>
<dbReference type="Proteomes" id="UP000005178">
    <property type="component" value="Unassembled WGS sequence"/>
</dbReference>
<keyword evidence="11" id="KW-1133">Transmembrane helix</keyword>
<keyword evidence="11" id="KW-0812">Transmembrane</keyword>
<dbReference type="Gene3D" id="3.30.450.20">
    <property type="entry name" value="PAS domain"/>
    <property type="match status" value="1"/>
</dbReference>
<dbReference type="SMART" id="SM00448">
    <property type="entry name" value="REC"/>
    <property type="match status" value="2"/>
</dbReference>
<protein>
    <recommendedName>
        <fullName evidence="9">Circadian input-output histidine kinase CikA</fullName>
        <ecNumber evidence="3">2.7.13.3</ecNumber>
    </recommendedName>
    <alternativeName>
        <fullName evidence="4">Stage 0 sporulation protein A homolog</fullName>
    </alternativeName>
</protein>
<dbReference type="SUPFAM" id="SSF47384">
    <property type="entry name" value="Homodimeric domain of signal transducing histidine kinase"/>
    <property type="match status" value="1"/>
</dbReference>
<comment type="caution">
    <text evidence="14">The sequence shown here is derived from an EMBL/GenBank/DDBJ whole genome shotgun (WGS) entry which is preliminary data.</text>
</comment>
<keyword evidence="7" id="KW-0902">Two-component regulatory system</keyword>
<comment type="function">
    <text evidence="8">May play the central regulatory role in sporulation. It may be an element of the effector pathway responsible for the activation of sporulation genes in response to nutritional stress. Spo0A may act in concert with spo0H (a sigma factor) to control the expression of some genes that are critical to the sporulation process.</text>
</comment>
<dbReference type="InterPro" id="IPR005467">
    <property type="entry name" value="His_kinase_dom"/>
</dbReference>
<evidence type="ECO:0000256" key="2">
    <source>
        <dbReference type="ARBA" id="ARBA00006402"/>
    </source>
</evidence>
<evidence type="ECO:0000259" key="12">
    <source>
        <dbReference type="PROSITE" id="PS50109"/>
    </source>
</evidence>
<dbReference type="HOGENOM" id="CLU_000445_114_21_9"/>
<evidence type="ECO:0000259" key="13">
    <source>
        <dbReference type="PROSITE" id="PS50110"/>
    </source>
</evidence>
<reference evidence="14" key="2">
    <citation type="submission" date="2013-08" db="EMBL/GenBank/DDBJ databases">
        <title>Draft genome sequence of Anaerofustis stercorihominis (DSM 17244).</title>
        <authorList>
            <person name="Sudarsanam P."/>
            <person name="Ley R."/>
            <person name="Guruge J."/>
            <person name="Turnbaugh P.J."/>
            <person name="Mahowald M."/>
            <person name="Liep D."/>
            <person name="Gordon J."/>
        </authorList>
    </citation>
    <scope>NUCLEOTIDE SEQUENCE</scope>
    <source>
        <strain evidence="14">DSM 17244</strain>
    </source>
</reference>
<dbReference type="InterPro" id="IPR036097">
    <property type="entry name" value="HisK_dim/P_sf"/>
</dbReference>
<feature type="transmembrane region" description="Helical" evidence="11">
    <location>
        <begin position="198"/>
        <end position="217"/>
    </location>
</feature>
<feature type="domain" description="Response regulatory" evidence="13">
    <location>
        <begin position="608"/>
        <end position="724"/>
    </location>
</feature>
<dbReference type="Pfam" id="PF00072">
    <property type="entry name" value="Response_reg"/>
    <property type="match status" value="1"/>
</dbReference>
<keyword evidence="6 14" id="KW-0808">Transferase</keyword>